<feature type="domain" description="Protein kinase" evidence="4">
    <location>
        <begin position="8"/>
        <end position="283"/>
    </location>
</feature>
<dbReference type="GO" id="GO:0046872">
    <property type="term" value="F:metal ion binding"/>
    <property type="evidence" value="ECO:0007669"/>
    <property type="project" value="UniProtKB-KW"/>
</dbReference>
<evidence type="ECO:0000259" key="4">
    <source>
        <dbReference type="PROSITE" id="PS50011"/>
    </source>
</evidence>
<dbReference type="GO" id="GO:0038062">
    <property type="term" value="F:protein tyrosine kinase collagen receptor activity"/>
    <property type="evidence" value="ECO:0000318"/>
    <property type="project" value="GO_Central"/>
</dbReference>
<dbReference type="InterPro" id="IPR008266">
    <property type="entry name" value="Tyr_kinase_AS"/>
</dbReference>
<feature type="binding site" evidence="3">
    <location>
        <position position="149"/>
    </location>
    <ligand>
        <name>Mg(2+)</name>
        <dbReference type="ChEBI" id="CHEBI:18420"/>
    </ligand>
</feature>
<dbReference type="PhylomeDB" id="B3RNH4"/>
<dbReference type="PANTHER" id="PTHR24416:SF634">
    <property type="entry name" value="DISCOIDIN DOMAIN-CONTAINING RECEPTOR TYROSINE KINASE B"/>
    <property type="match status" value="1"/>
</dbReference>
<dbReference type="InterPro" id="IPR020635">
    <property type="entry name" value="Tyr_kinase_cat_dom"/>
</dbReference>
<dbReference type="PROSITE" id="PS50011">
    <property type="entry name" value="PROTEIN_KINASE_DOM"/>
    <property type="match status" value="1"/>
</dbReference>
<dbReference type="Gene3D" id="3.30.200.20">
    <property type="entry name" value="Phosphorylase Kinase, domain 1"/>
    <property type="match status" value="1"/>
</dbReference>
<reference evidence="5 6" key="1">
    <citation type="journal article" date="2008" name="Nature">
        <title>The Trichoplax genome and the nature of placozoans.</title>
        <authorList>
            <person name="Srivastava M."/>
            <person name="Begovic E."/>
            <person name="Chapman J."/>
            <person name="Putnam N.H."/>
            <person name="Hellsten U."/>
            <person name="Kawashima T."/>
            <person name="Kuo A."/>
            <person name="Mitros T."/>
            <person name="Salamov A."/>
            <person name="Carpenter M.L."/>
            <person name="Signorovitch A.Y."/>
            <person name="Moreno M.A."/>
            <person name="Kamm K."/>
            <person name="Grimwood J."/>
            <person name="Schmutz J."/>
            <person name="Shapiro H."/>
            <person name="Grigoriev I.V."/>
            <person name="Buss L.W."/>
            <person name="Schierwater B."/>
            <person name="Dellaporta S.L."/>
            <person name="Rokhsar D.S."/>
        </authorList>
    </citation>
    <scope>NUCLEOTIDE SEQUENCE [LARGE SCALE GENOMIC DNA]</scope>
    <source>
        <strain evidence="5 6">Grell-BS-1999</strain>
    </source>
</reference>
<dbReference type="FunFam" id="3.30.200.20:FF:001386">
    <property type="entry name" value="Eukaryotic protein kinase"/>
    <property type="match status" value="1"/>
</dbReference>
<dbReference type="GO" id="GO:0005524">
    <property type="term" value="F:ATP binding"/>
    <property type="evidence" value="ECO:0007669"/>
    <property type="project" value="UniProtKB-KW"/>
</dbReference>
<dbReference type="KEGG" id="tad:TRIADDRAFT_21564"/>
<dbReference type="EMBL" id="DS985242">
    <property type="protein sequence ID" value="EDV27454.1"/>
    <property type="molecule type" value="Genomic_DNA"/>
</dbReference>
<dbReference type="AlphaFoldDB" id="B3RNH4"/>
<dbReference type="FunFam" id="1.10.510.10:FF:001179">
    <property type="entry name" value="Serine/threonine-protein kinase LMTK1"/>
    <property type="match status" value="1"/>
</dbReference>
<keyword evidence="3" id="KW-0479">Metal-binding</keyword>
<keyword evidence="6" id="KW-1185">Reference proteome</keyword>
<dbReference type="GeneID" id="6750503"/>
<sequence length="283" mass="32257">MEYPISCLEVVKDIGEAEFITVHLAKAKGLRGVNVRYVALKKIKDPLDKAVAKKFFQEVAILNKIKHKNVTRLLAISTRNQVLAMIIEYPEFGNLHQYLQQATNEIDLGQPGVPPISPSYLLLMAKQIAEGMQYLTSLDIVHRDLATRNCLVGSSYFIKVSNFGVVNRDFMRDYYIMEDLPPLPIRWMAPEAILEGDVTTSSDVWAFGITLWEILTFAKRPYGDKSDVEVLENIIKLYEGGENAVLLNQPSFASNECYKLMQKCWRLDPKRRPSFEDIVTMFS</sequence>
<feature type="active site" description="Proton acceptor" evidence="1">
    <location>
        <position position="144"/>
    </location>
</feature>
<dbReference type="Proteomes" id="UP000009022">
    <property type="component" value="Unassembled WGS sequence"/>
</dbReference>
<dbReference type="GO" id="GO:0007169">
    <property type="term" value="P:cell surface receptor protein tyrosine kinase signaling pathway"/>
    <property type="evidence" value="ECO:0000318"/>
    <property type="project" value="GO_Central"/>
</dbReference>
<dbReference type="InterPro" id="IPR050122">
    <property type="entry name" value="RTK"/>
</dbReference>
<feature type="binding site" evidence="2">
    <location>
        <position position="148"/>
    </location>
    <ligand>
        <name>ATP</name>
        <dbReference type="ChEBI" id="CHEBI:30616"/>
    </ligand>
</feature>
<protein>
    <recommendedName>
        <fullName evidence="4">Protein kinase domain-containing protein</fullName>
    </recommendedName>
</protein>
<keyword evidence="3" id="KW-0460">Magnesium</keyword>
<dbReference type="HOGENOM" id="CLU_000288_7_40_1"/>
<proteinExistence type="predicted"/>
<dbReference type="PROSITE" id="PS00109">
    <property type="entry name" value="PROTEIN_KINASE_TYR"/>
    <property type="match status" value="1"/>
</dbReference>
<evidence type="ECO:0000256" key="3">
    <source>
        <dbReference type="PIRSR" id="PIRSR000615-3"/>
    </source>
</evidence>
<dbReference type="InterPro" id="IPR000719">
    <property type="entry name" value="Prot_kinase_dom"/>
</dbReference>
<dbReference type="GO" id="GO:0043235">
    <property type="term" value="C:receptor complex"/>
    <property type="evidence" value="ECO:0000318"/>
    <property type="project" value="GO_Central"/>
</dbReference>
<accession>B3RNH4</accession>
<evidence type="ECO:0000256" key="2">
    <source>
        <dbReference type="PIRSR" id="PIRSR000615-2"/>
    </source>
</evidence>
<dbReference type="InParanoid" id="B3RNH4"/>
<evidence type="ECO:0000313" key="6">
    <source>
        <dbReference type="Proteomes" id="UP000009022"/>
    </source>
</evidence>
<dbReference type="GO" id="GO:0051897">
    <property type="term" value="P:positive regulation of phosphatidylinositol 3-kinase/protein kinase B signal transduction"/>
    <property type="evidence" value="ECO:0000318"/>
    <property type="project" value="GO_Central"/>
</dbReference>
<organism evidence="5 6">
    <name type="scientific">Trichoplax adhaerens</name>
    <name type="common">Trichoplax reptans</name>
    <dbReference type="NCBI Taxonomy" id="10228"/>
    <lineage>
        <taxon>Eukaryota</taxon>
        <taxon>Metazoa</taxon>
        <taxon>Placozoa</taxon>
        <taxon>Uniplacotomia</taxon>
        <taxon>Trichoplacea</taxon>
        <taxon>Trichoplacidae</taxon>
        <taxon>Trichoplax</taxon>
    </lineage>
</organism>
<name>B3RNH4_TRIAD</name>
<dbReference type="PANTHER" id="PTHR24416">
    <property type="entry name" value="TYROSINE-PROTEIN KINASE RECEPTOR"/>
    <property type="match status" value="1"/>
</dbReference>
<dbReference type="RefSeq" id="XP_002109288.1">
    <property type="nucleotide sequence ID" value="XM_002109252.1"/>
</dbReference>
<keyword evidence="2" id="KW-0067">ATP-binding</keyword>
<dbReference type="InterPro" id="IPR011009">
    <property type="entry name" value="Kinase-like_dom_sf"/>
</dbReference>
<dbReference type="GO" id="GO:0005886">
    <property type="term" value="C:plasma membrane"/>
    <property type="evidence" value="ECO:0000318"/>
    <property type="project" value="GO_Central"/>
</dbReference>
<evidence type="ECO:0000256" key="1">
    <source>
        <dbReference type="PIRSR" id="PIRSR000615-1"/>
    </source>
</evidence>
<dbReference type="CTD" id="6750503"/>
<dbReference type="OrthoDB" id="6071166at2759"/>
<dbReference type="SMART" id="SM00219">
    <property type="entry name" value="TyrKc"/>
    <property type="match status" value="1"/>
</dbReference>
<dbReference type="OMA" id="YMETHAP"/>
<keyword evidence="2" id="KW-0547">Nucleotide-binding</keyword>
<dbReference type="GO" id="GO:0005518">
    <property type="term" value="F:collagen binding"/>
    <property type="evidence" value="ECO:0000318"/>
    <property type="project" value="GO_Central"/>
</dbReference>
<dbReference type="Pfam" id="PF07714">
    <property type="entry name" value="PK_Tyr_Ser-Thr"/>
    <property type="match status" value="1"/>
</dbReference>
<dbReference type="SUPFAM" id="SSF56112">
    <property type="entry name" value="Protein kinase-like (PK-like)"/>
    <property type="match status" value="1"/>
</dbReference>
<gene>
    <name evidence="5" type="ORF">TRIADDRAFT_21564</name>
</gene>
<dbReference type="PIRSF" id="PIRSF000615">
    <property type="entry name" value="TyrPK_CSF1-R"/>
    <property type="match status" value="1"/>
</dbReference>
<dbReference type="GO" id="GO:0010976">
    <property type="term" value="P:positive regulation of neuron projection development"/>
    <property type="evidence" value="ECO:0000318"/>
    <property type="project" value="GO_Central"/>
</dbReference>
<dbReference type="InterPro" id="IPR001245">
    <property type="entry name" value="Ser-Thr/Tyr_kinase_cat_dom"/>
</dbReference>
<dbReference type="PRINTS" id="PR00109">
    <property type="entry name" value="TYRKINASE"/>
</dbReference>
<dbReference type="eggNOG" id="KOG1094">
    <property type="taxonomic scope" value="Eukaryota"/>
</dbReference>
<evidence type="ECO:0000313" key="5">
    <source>
        <dbReference type="EMBL" id="EDV27454.1"/>
    </source>
</evidence>
<dbReference type="Gene3D" id="1.10.510.10">
    <property type="entry name" value="Transferase(Phosphotransferase) domain 1"/>
    <property type="match status" value="1"/>
</dbReference>